<dbReference type="OrthoDB" id="10249562at2759"/>
<dbReference type="Pfam" id="PF01974">
    <property type="entry name" value="tRNA_int_endo"/>
    <property type="match status" value="1"/>
</dbReference>
<evidence type="ECO:0000256" key="9">
    <source>
        <dbReference type="PIRSR" id="PIRSR011789-1"/>
    </source>
</evidence>
<dbReference type="InterPro" id="IPR036167">
    <property type="entry name" value="tRNA_intron_Endo_cat-like_sf"/>
</dbReference>
<keyword evidence="12" id="KW-1185">Reference proteome</keyword>
<feature type="active site" evidence="9">
    <location>
        <position position="284"/>
    </location>
</feature>
<dbReference type="InterPro" id="IPR006676">
    <property type="entry name" value="tRNA_splic"/>
</dbReference>
<proteinExistence type="inferred from homology"/>
<feature type="domain" description="tRNA intron endonuclease catalytic" evidence="10">
    <location>
        <begin position="256"/>
        <end position="332"/>
    </location>
</feature>
<dbReference type="InterPro" id="IPR006677">
    <property type="entry name" value="tRNA_intron_Endonuc_cat-like"/>
</dbReference>
<keyword evidence="11" id="KW-0540">Nuclease</keyword>
<protein>
    <recommendedName>
        <fullName evidence="7 8">tRNA-splicing endonuclease subunit Sen2</fullName>
        <ecNumber evidence="2 8">4.6.1.16</ecNumber>
    </recommendedName>
</protein>
<evidence type="ECO:0000256" key="3">
    <source>
        <dbReference type="ARBA" id="ARBA00022694"/>
    </source>
</evidence>
<dbReference type="InterPro" id="IPR011856">
    <property type="entry name" value="tRNA_endonuc-like_dom_sf"/>
</dbReference>
<evidence type="ECO:0000256" key="1">
    <source>
        <dbReference type="ARBA" id="ARBA00008078"/>
    </source>
</evidence>
<dbReference type="InterPro" id="IPR016589">
    <property type="entry name" value="tRNA_splic_SEN2"/>
</dbReference>
<dbReference type="PANTHER" id="PTHR21227">
    <property type="entry name" value="TRNA-SPLICING ENDONUCLEASE SUBUNIT SEN2"/>
    <property type="match status" value="1"/>
</dbReference>
<dbReference type="PIRSF" id="PIRSF011789">
    <property type="entry name" value="tRNA_splic_SEN2"/>
    <property type="match status" value="1"/>
</dbReference>
<dbReference type="GO" id="GO:0000213">
    <property type="term" value="F:tRNA-intron lyase activity"/>
    <property type="evidence" value="ECO:0007669"/>
    <property type="project" value="UniProtKB-UniRule"/>
</dbReference>
<dbReference type="SUPFAM" id="SSF53032">
    <property type="entry name" value="tRNA-intron endonuclease catalytic domain-like"/>
    <property type="match status" value="1"/>
</dbReference>
<evidence type="ECO:0000256" key="7">
    <source>
        <dbReference type="ARBA" id="ARBA00071058"/>
    </source>
</evidence>
<comment type="function">
    <text evidence="5">Constitutes one of the two catalytic subunit of the tRNA-splicing endonuclease complex, a complex responsible for identification and cleavage of the splice sites in pre-tRNA. It cleaves pre-tRNA at the 5'- and 3'-splice sites to release the intron. The products are an intron and two tRNA half-molecules bearing 2',3'-cyclic phosphate and 5'-OH termini. There are no conserved sequences at the splice sites, but the intron is invariably located at the same site in the gene, placing the splice sites an invariant distance from the constant structural features of the tRNA body. This subunit may anchor the endonuclease complex to the nuclear membrane. Probably carries the active site for 5'-splice site cleavage.</text>
</comment>
<dbReference type="GO" id="GO:0000214">
    <property type="term" value="C:tRNA-intron endonuclease complex"/>
    <property type="evidence" value="ECO:0007669"/>
    <property type="project" value="UniProtKB-UniRule"/>
</dbReference>
<dbReference type="GO" id="GO:0003676">
    <property type="term" value="F:nucleic acid binding"/>
    <property type="evidence" value="ECO:0007669"/>
    <property type="project" value="InterPro"/>
</dbReference>
<evidence type="ECO:0000259" key="10">
    <source>
        <dbReference type="Pfam" id="PF01974"/>
    </source>
</evidence>
<sequence length="372" mass="44079">MSKRVSNTVRYKYPLPIHPLDLPQLFVHNPISWAYWLYSYITSYNALSNKIHVDITKHNNFIHIEVRDLADMKYLWDRGFFGTGQLSRSEPTWYEQTRKKFQSSSDGKSNGMSLERVTKLRRKQRVEFKKQREIVEEKLLQLRREGNLTPEQEVEILEQERDKLRKFKDDQASLHIMDQDEDITEQENKRLLLQRSEILDENDNLLNLESLQLMPVETIFLSFALPILDISPVDFISKCCLTDISRYSEDLHTLLIQYAAYHHYRSHGWCVRSGIKFGSDYILYKRGPPFQHADFCIMVLDSNCSKPYTWYSTIARVCGTANKTLVLCYVERLETEEQILEWLQRGQLTKVFNSFKVGEVIYRRWVAGRNRD</sequence>
<accession>A0A9P6W183</accession>
<dbReference type="Proteomes" id="UP000750334">
    <property type="component" value="Unassembled WGS sequence"/>
</dbReference>
<name>A0A9P6W183_MAUEX</name>
<organism evidence="11 12">
    <name type="scientific">Maudiozyma exigua</name>
    <name type="common">Yeast</name>
    <name type="synonym">Kazachstania exigua</name>
    <dbReference type="NCBI Taxonomy" id="34358"/>
    <lineage>
        <taxon>Eukaryota</taxon>
        <taxon>Fungi</taxon>
        <taxon>Dikarya</taxon>
        <taxon>Ascomycota</taxon>
        <taxon>Saccharomycotina</taxon>
        <taxon>Saccharomycetes</taxon>
        <taxon>Saccharomycetales</taxon>
        <taxon>Saccharomycetaceae</taxon>
        <taxon>Maudiozyma</taxon>
    </lineage>
</organism>
<dbReference type="EC" id="4.6.1.16" evidence="2 8"/>
<evidence type="ECO:0000313" key="11">
    <source>
        <dbReference type="EMBL" id="KAG0659838.1"/>
    </source>
</evidence>
<evidence type="ECO:0000256" key="6">
    <source>
        <dbReference type="ARBA" id="ARBA00062061"/>
    </source>
</evidence>
<evidence type="ECO:0000256" key="4">
    <source>
        <dbReference type="ARBA" id="ARBA00023239"/>
    </source>
</evidence>
<comment type="subunit">
    <text evidence="6">Heterotetramer composed of SEN2, SEN15, SEN34 and SEN54. Interacts directly with SEN54.</text>
</comment>
<feature type="active site" evidence="9">
    <location>
        <position position="292"/>
    </location>
</feature>
<dbReference type="GO" id="GO:0000379">
    <property type="term" value="P:tRNA-type intron splice site recognition and cleavage"/>
    <property type="evidence" value="ECO:0007669"/>
    <property type="project" value="TreeGrafter"/>
</dbReference>
<dbReference type="GO" id="GO:0005737">
    <property type="term" value="C:cytoplasm"/>
    <property type="evidence" value="ECO:0007669"/>
    <property type="project" value="TreeGrafter"/>
</dbReference>
<dbReference type="NCBIfam" id="TIGR00324">
    <property type="entry name" value="endA"/>
    <property type="match status" value="1"/>
</dbReference>
<feature type="active site" evidence="9">
    <location>
        <position position="323"/>
    </location>
</feature>
<gene>
    <name evidence="11" type="primary">SEN2</name>
    <name evidence="11" type="ORF">C6P45_001731</name>
</gene>
<keyword evidence="11" id="KW-0378">Hydrolase</keyword>
<comment type="similarity">
    <text evidence="1 8">Belongs to the tRNA-intron endonuclease family.</text>
</comment>
<evidence type="ECO:0000256" key="5">
    <source>
        <dbReference type="ARBA" id="ARBA00054838"/>
    </source>
</evidence>
<evidence type="ECO:0000256" key="8">
    <source>
        <dbReference type="PIRNR" id="PIRNR011789"/>
    </source>
</evidence>
<dbReference type="PANTHER" id="PTHR21227:SF0">
    <property type="entry name" value="TRNA-SPLICING ENDONUCLEASE SUBUNIT SEN2"/>
    <property type="match status" value="1"/>
</dbReference>
<evidence type="ECO:0000313" key="12">
    <source>
        <dbReference type="Proteomes" id="UP000750334"/>
    </source>
</evidence>
<reference evidence="11 12" key="1">
    <citation type="submission" date="2020-11" db="EMBL/GenBank/DDBJ databases">
        <title>Kefir isolates.</title>
        <authorList>
            <person name="Marcisauskas S."/>
            <person name="Kim Y."/>
            <person name="Blasche S."/>
        </authorList>
    </citation>
    <scope>NUCLEOTIDE SEQUENCE [LARGE SCALE GENOMIC DNA]</scope>
    <source>
        <strain evidence="11 12">OG2</strain>
    </source>
</reference>
<keyword evidence="11" id="KW-0255">Endonuclease</keyword>
<keyword evidence="3 8" id="KW-0819">tRNA processing</keyword>
<dbReference type="EMBL" id="PUHR01000185">
    <property type="protein sequence ID" value="KAG0659838.1"/>
    <property type="molecule type" value="Genomic_DNA"/>
</dbReference>
<comment type="caution">
    <text evidence="11">The sequence shown here is derived from an EMBL/GenBank/DDBJ whole genome shotgun (WGS) entry which is preliminary data.</text>
</comment>
<dbReference type="Gene3D" id="3.40.1350.10">
    <property type="match status" value="1"/>
</dbReference>
<keyword evidence="4 8" id="KW-0456">Lyase</keyword>
<evidence type="ECO:0000256" key="2">
    <source>
        <dbReference type="ARBA" id="ARBA00012573"/>
    </source>
</evidence>
<dbReference type="CDD" id="cd22363">
    <property type="entry name" value="tRNA-intron_lyase_C"/>
    <property type="match status" value="1"/>
</dbReference>
<dbReference type="FunFam" id="3.40.1350.10:FF:000011">
    <property type="entry name" value="tRNA-splicing endonuclease subunit Sen2"/>
    <property type="match status" value="1"/>
</dbReference>
<dbReference type="AlphaFoldDB" id="A0A9P6W183"/>